<dbReference type="CDD" id="cd00077">
    <property type="entry name" value="HDc"/>
    <property type="match status" value="1"/>
</dbReference>
<keyword evidence="4" id="KW-1185">Reference proteome</keyword>
<dbReference type="Pfam" id="PF13487">
    <property type="entry name" value="HD_5"/>
    <property type="match status" value="1"/>
</dbReference>
<comment type="caution">
    <text evidence="3">The sequence shown here is derived from an EMBL/GenBank/DDBJ whole genome shotgun (WGS) entry which is preliminary data.</text>
</comment>
<accession>A0A833M844</accession>
<protein>
    <submittedName>
        <fullName evidence="3">HD-GYP domain-containing protein</fullName>
    </submittedName>
</protein>
<dbReference type="Gene3D" id="1.10.3210.10">
    <property type="entry name" value="Hypothetical protein af1432"/>
    <property type="match status" value="1"/>
</dbReference>
<reference evidence="3 4" key="1">
    <citation type="submission" date="2019-10" db="EMBL/GenBank/DDBJ databases">
        <title>Alkaliphilus serpentinus sp. nov. and Alkaliphilus pronyensis sp. nov., two novel anaerobic alkaliphilic species isolated from the serpentinized-hosted hydrothermal field of the Prony Bay (New Caledonia).</title>
        <authorList>
            <person name="Postec A."/>
        </authorList>
    </citation>
    <scope>NUCLEOTIDE SEQUENCE [LARGE SCALE GENOMIC DNA]</scope>
    <source>
        <strain evidence="3 4">LacT</strain>
    </source>
</reference>
<dbReference type="InterPro" id="IPR037522">
    <property type="entry name" value="HD_GYP_dom"/>
</dbReference>
<gene>
    <name evidence="3" type="ORF">F8153_03645</name>
</gene>
<dbReference type="Proteomes" id="UP000465601">
    <property type="component" value="Unassembled WGS sequence"/>
</dbReference>
<proteinExistence type="predicted"/>
<feature type="domain" description="HD-GYP" evidence="2">
    <location>
        <begin position="138"/>
        <end position="334"/>
    </location>
</feature>
<evidence type="ECO:0000256" key="1">
    <source>
        <dbReference type="SAM" id="Coils"/>
    </source>
</evidence>
<keyword evidence="1" id="KW-0175">Coiled coil</keyword>
<organism evidence="3 4">
    <name type="scientific">Alkaliphilus serpentinus</name>
    <dbReference type="NCBI Taxonomy" id="1482731"/>
    <lineage>
        <taxon>Bacteria</taxon>
        <taxon>Bacillati</taxon>
        <taxon>Bacillota</taxon>
        <taxon>Clostridia</taxon>
        <taxon>Peptostreptococcales</taxon>
        <taxon>Natronincolaceae</taxon>
        <taxon>Alkaliphilus</taxon>
    </lineage>
</organism>
<feature type="coiled-coil region" evidence="1">
    <location>
        <begin position="90"/>
        <end position="117"/>
    </location>
</feature>
<dbReference type="InterPro" id="IPR003607">
    <property type="entry name" value="HD/PDEase_dom"/>
</dbReference>
<dbReference type="EMBL" id="WBZB01000012">
    <property type="protein sequence ID" value="KAB3531822.1"/>
    <property type="molecule type" value="Genomic_DNA"/>
</dbReference>
<dbReference type="PANTHER" id="PTHR43155:SF2">
    <property type="entry name" value="CYCLIC DI-GMP PHOSPHODIESTERASE PA4108"/>
    <property type="match status" value="1"/>
</dbReference>
<dbReference type="RefSeq" id="WP_151865002.1">
    <property type="nucleotide sequence ID" value="NZ_WBZB01000012.1"/>
</dbReference>
<dbReference type="AlphaFoldDB" id="A0A833M844"/>
<dbReference type="PANTHER" id="PTHR43155">
    <property type="entry name" value="CYCLIC DI-GMP PHOSPHODIESTERASE PA4108-RELATED"/>
    <property type="match status" value="1"/>
</dbReference>
<dbReference type="SMART" id="SM00471">
    <property type="entry name" value="HDc"/>
    <property type="match status" value="1"/>
</dbReference>
<evidence type="ECO:0000259" key="2">
    <source>
        <dbReference type="PROSITE" id="PS51832"/>
    </source>
</evidence>
<dbReference type="SUPFAM" id="SSF109604">
    <property type="entry name" value="HD-domain/PDEase-like"/>
    <property type="match status" value="1"/>
</dbReference>
<dbReference type="PROSITE" id="PS51832">
    <property type="entry name" value="HD_GYP"/>
    <property type="match status" value="1"/>
</dbReference>
<dbReference type="OrthoDB" id="9804747at2"/>
<evidence type="ECO:0000313" key="4">
    <source>
        <dbReference type="Proteomes" id="UP000465601"/>
    </source>
</evidence>
<sequence>MSYLNKRDYKQVEIEDLMEGMELKTEVVNRYGNVLLPEGMVLQDIEKVKQLLDLHNIRSVRVKVDNSINTSFLDDLIRPDEYIDSDELEELQLNMEVENFKADLSEVKEELQANFEKILKGETVEQSEFQDNIKKILEIFKGSLNVFQLLERMKNYDDLTYAHSQNVALISYAIGKWLDLSQEQLTDLTLSGLLLDIGKMQVPVELLNKREKLTHDEILECQKHAIYGHQLIKNYSFVSEVVKQTVLLHHERMDGSGYPMGLKGDKIPLLARILAIADVYNALTSERPYREKKTPFNAIKIMEQEYVEKLDAKILYIFLQRIGNCFIGQTVELSNGSVGKIIFIPKQNLYRPIIQIKNSDTILDLSQPANKDIEIIDFK</sequence>
<name>A0A833M844_9FIRM</name>
<evidence type="ECO:0000313" key="3">
    <source>
        <dbReference type="EMBL" id="KAB3531822.1"/>
    </source>
</evidence>